<proteinExistence type="predicted"/>
<protein>
    <submittedName>
        <fullName evidence="1">Uncharacterized protein</fullName>
    </submittedName>
</protein>
<comment type="caution">
    <text evidence="1">The sequence shown here is derived from an EMBL/GenBank/DDBJ whole genome shotgun (WGS) entry which is preliminary data.</text>
</comment>
<dbReference type="EMBL" id="LCBF01000025">
    <property type="protein sequence ID" value="KKS06661.1"/>
    <property type="molecule type" value="Genomic_DNA"/>
</dbReference>
<dbReference type="PATRIC" id="fig|1619131.3.peg.551"/>
<name>A0A0G0YAS5_UNCKA</name>
<accession>A0A0G0YAS5</accession>
<evidence type="ECO:0000313" key="1">
    <source>
        <dbReference type="EMBL" id="KKS06661.1"/>
    </source>
</evidence>
<organism evidence="1 2">
    <name type="scientific">candidate division WWE3 bacterium GW2011_GWE1_41_27</name>
    <dbReference type="NCBI Taxonomy" id="1619131"/>
    <lineage>
        <taxon>Bacteria</taxon>
        <taxon>Katanobacteria</taxon>
    </lineage>
</organism>
<reference evidence="1 2" key="1">
    <citation type="journal article" date="2015" name="Nature">
        <title>rRNA introns, odd ribosomes, and small enigmatic genomes across a large radiation of phyla.</title>
        <authorList>
            <person name="Brown C.T."/>
            <person name="Hug L.A."/>
            <person name="Thomas B.C."/>
            <person name="Sharon I."/>
            <person name="Castelle C.J."/>
            <person name="Singh A."/>
            <person name="Wilkins M.J."/>
            <person name="Williams K.H."/>
            <person name="Banfield J.F."/>
        </authorList>
    </citation>
    <scope>NUCLEOTIDE SEQUENCE [LARGE SCALE GENOMIC DNA]</scope>
</reference>
<dbReference type="Proteomes" id="UP000034544">
    <property type="component" value="Unassembled WGS sequence"/>
</dbReference>
<sequence length="1088" mass="114963">MRKVTTVQNFLFSSNPEGKLAFFVLALFVFFLFVPQGKSYSATCGPSECSSQGKYNCQSDTMCCTGNGCPSWDCRDSGTGCFWTGDETGGGSCTRQCAANFVCYNSSTGDTCASSNCSPTPRNGCNWYCLAGWVAPGTGVGTIFNCTWDIDSSSTCAYCSGSGVGVTSPPPPPPTSPSKGQLIGRLWTDFNFNGTYEGVTEVWGNNASTCANHKNDFTMTYNSTNIVNAAYGCNPEAYFTTGDVDTGVANRSVTLGSLPSGYSCANVSWGYNTTGNLNVKNGTGCVAANLTVVGGMNNNLWWYLSPNVGSIVGRIRSDVNKNGIIEDPTEDWANTASACAGLKHDGFTLREGSGSNLITSYGCDASPVAAYYSTNASILTGSHTFTLGGLPPGYICDNTNVAWGYSTSTGSTSGSGCSPTVTINPGGVNALWWIIHKTNTPPTVTIPNSISYSVGGIVFPIKIKVEDPDVYGTLRIASSSNTASISLRSTSIIEINAYGNPDGGVWPNINIYGFRKSDGVRVGPLASITVNSATRKTFQANTSAFANVYSHFDLVFSNDSWNGVTGRDIWIDDISLYDSLGVKYTMQAENFDNLFSYDVGLSYGDANDFMTQSRSAALLNTPGYLLLGWGGALRLPALWVSPNTVPAGAARIYFNIYDEPGSSAIQDWVSLNAVYSTLRGNIWVAASGSPVNCSAPTTTHPSTPITIRVDPQNRTAGMLASGSYSVSSLYGPMTNVSLSGAGLNPASGGSYANACLNNASYTAPGFISYPGSYIDPVTNTLNIGLRLVDAKHWFAALGGDIYAGNSINVTLPSACPNALNPMCPSYASTSQTYFALGYGSASSIFSGFGMPATPSRYSESGVSATNLGNQFSKKNSAYFKQTLTSLIDSLKNTNKLSTFPTSSTFAVTSAAPAYITALDPNISSAPSTYTYTVTGDTGLAVMVIPFKNQPFYINNIVTTGTSRLIILADRDIVIGNEIDGTNLNPKTTDPHIKASIITTRNITFANKPLTATSSPGTLIIEGPVISGGDKGSDFGIKLDRNMVATSNELRPAVLVKFNPFYITQLNKIGIGNLIPALNDLFVFDFDEN</sequence>
<evidence type="ECO:0000313" key="2">
    <source>
        <dbReference type="Proteomes" id="UP000034544"/>
    </source>
</evidence>
<gene>
    <name evidence="1" type="ORF">UU59_C0025G0007</name>
</gene>
<dbReference type="AlphaFoldDB" id="A0A0G0YAS5"/>